<keyword evidence="4 5" id="KW-0472">Membrane</keyword>
<evidence type="ECO:0000256" key="1">
    <source>
        <dbReference type="ARBA" id="ARBA00004370"/>
    </source>
</evidence>
<accession>A0A975ERI6</accession>
<dbReference type="Proteomes" id="UP000665026">
    <property type="component" value="Chromosome"/>
</dbReference>
<dbReference type="SUPFAM" id="SSF161084">
    <property type="entry name" value="MAPEG domain-like"/>
    <property type="match status" value="1"/>
</dbReference>
<keyword evidence="2 5" id="KW-0812">Transmembrane</keyword>
<evidence type="ECO:0000256" key="5">
    <source>
        <dbReference type="SAM" id="Phobius"/>
    </source>
</evidence>
<protein>
    <submittedName>
        <fullName evidence="6">MAPEG family protein</fullName>
    </submittedName>
</protein>
<feature type="transmembrane region" description="Helical" evidence="5">
    <location>
        <begin position="73"/>
        <end position="96"/>
    </location>
</feature>
<dbReference type="RefSeq" id="WP_209357762.1">
    <property type="nucleotide sequence ID" value="NZ_CP060010.1"/>
</dbReference>
<feature type="transmembrane region" description="Helical" evidence="5">
    <location>
        <begin position="116"/>
        <end position="141"/>
    </location>
</feature>
<evidence type="ECO:0000313" key="6">
    <source>
        <dbReference type="EMBL" id="QTN37067.1"/>
    </source>
</evidence>
<evidence type="ECO:0000256" key="2">
    <source>
        <dbReference type="ARBA" id="ARBA00022692"/>
    </source>
</evidence>
<name>A0A975ERI6_9RHOB</name>
<keyword evidence="3 5" id="KW-1133">Transmembrane helix</keyword>
<sequence>MSLQIFLQPVVALILWTLVIWCWLYATRIPAMSKAHVHPQSAQSPRGDWRQKLPENVNWVADNYNHLHEQPTVFYALMGTIALTGLQSSAALGLAWAYVGFRILHSLVQILGNRVIVRFTCFALASLALIALAIATVLAIFSA</sequence>
<dbReference type="InterPro" id="IPR001129">
    <property type="entry name" value="Membr-assoc_MAPEG"/>
</dbReference>
<evidence type="ECO:0000256" key="4">
    <source>
        <dbReference type="ARBA" id="ARBA00023136"/>
    </source>
</evidence>
<dbReference type="Pfam" id="PF01124">
    <property type="entry name" value="MAPEG"/>
    <property type="match status" value="1"/>
</dbReference>
<dbReference type="InterPro" id="IPR023352">
    <property type="entry name" value="MAPEG-like_dom_sf"/>
</dbReference>
<proteinExistence type="predicted"/>
<feature type="transmembrane region" description="Helical" evidence="5">
    <location>
        <begin position="6"/>
        <end position="26"/>
    </location>
</feature>
<dbReference type="AlphaFoldDB" id="A0A975ERI6"/>
<reference evidence="6" key="1">
    <citation type="submission" date="2020-07" db="EMBL/GenBank/DDBJ databases">
        <title>Genome sequences of bacteria associated with the marine, planktonic diatom Thalassiosira profunda strain ECT2AJA-044.</title>
        <authorList>
            <person name="Gargas C.B."/>
            <person name="Roberts W.R."/>
            <person name="Alverson A.J."/>
        </authorList>
    </citation>
    <scope>NUCLEOTIDE SEQUENCE</scope>
    <source>
        <strain evidence="6">ECT2AJA-044</strain>
    </source>
</reference>
<dbReference type="Gene3D" id="1.20.120.550">
    <property type="entry name" value="Membrane associated eicosanoid/glutathione metabolism-like domain"/>
    <property type="match status" value="1"/>
</dbReference>
<comment type="subcellular location">
    <subcellularLocation>
        <location evidence="1">Membrane</location>
    </subcellularLocation>
</comment>
<organism evidence="6 7">
    <name type="scientific">Cognatishimia activa</name>
    <dbReference type="NCBI Taxonomy" id="1715691"/>
    <lineage>
        <taxon>Bacteria</taxon>
        <taxon>Pseudomonadati</taxon>
        <taxon>Pseudomonadota</taxon>
        <taxon>Alphaproteobacteria</taxon>
        <taxon>Rhodobacterales</taxon>
        <taxon>Paracoccaceae</taxon>
        <taxon>Cognatishimia</taxon>
    </lineage>
</organism>
<evidence type="ECO:0000313" key="7">
    <source>
        <dbReference type="Proteomes" id="UP000665026"/>
    </source>
</evidence>
<dbReference type="GO" id="GO:0016020">
    <property type="term" value="C:membrane"/>
    <property type="evidence" value="ECO:0007669"/>
    <property type="project" value="UniProtKB-SubCell"/>
</dbReference>
<gene>
    <name evidence="6" type="ORF">HZ995_06045</name>
</gene>
<dbReference type="KEGG" id="cact:HZ995_06045"/>
<evidence type="ECO:0000256" key="3">
    <source>
        <dbReference type="ARBA" id="ARBA00022989"/>
    </source>
</evidence>
<dbReference type="EMBL" id="CP060010">
    <property type="protein sequence ID" value="QTN37067.1"/>
    <property type="molecule type" value="Genomic_DNA"/>
</dbReference>